<name>A0A068R6D5_9GAMM</name>
<organism evidence="1 2">
    <name type="scientific">Xenorhabdus poinarii G6</name>
    <dbReference type="NCBI Taxonomy" id="1354304"/>
    <lineage>
        <taxon>Bacteria</taxon>
        <taxon>Pseudomonadati</taxon>
        <taxon>Pseudomonadota</taxon>
        <taxon>Gammaproteobacteria</taxon>
        <taxon>Enterobacterales</taxon>
        <taxon>Morganellaceae</taxon>
        <taxon>Xenorhabdus</taxon>
    </lineage>
</organism>
<reference evidence="1 2" key="1">
    <citation type="submission" date="2013-07" db="EMBL/GenBank/DDBJ databases">
        <authorList>
            <person name="Genoscope - CEA"/>
        </authorList>
    </citation>
    <scope>NUCLEOTIDE SEQUENCE [LARGE SCALE GENOMIC DNA]</scope>
    <source>
        <strain evidence="1 2">G6</strain>
    </source>
</reference>
<proteinExistence type="predicted"/>
<gene>
    <name evidence="1" type="ORF">XPG1_3096</name>
</gene>
<sequence>MLGSADSRHYWGEYFTCTLSPERKADAIAQTIERKILLNAR</sequence>
<dbReference type="HOGENOM" id="CLU_3278979_0_0_6"/>
<evidence type="ECO:0000313" key="1">
    <source>
        <dbReference type="EMBL" id="CDG22738.1"/>
    </source>
</evidence>
<evidence type="ECO:0000313" key="2">
    <source>
        <dbReference type="Proteomes" id="UP000032735"/>
    </source>
</evidence>
<dbReference type="EMBL" id="FO704551">
    <property type="protein sequence ID" value="CDG22738.1"/>
    <property type="molecule type" value="Genomic_DNA"/>
</dbReference>
<dbReference type="AlphaFoldDB" id="A0A068R6D5"/>
<accession>A0A068R6D5</accession>
<protein>
    <submittedName>
        <fullName evidence="1">Uncharacterized protein</fullName>
    </submittedName>
</protein>
<dbReference type="KEGG" id="xpo:XPG1_3096"/>
<dbReference type="RefSeq" id="WP_269450573.1">
    <property type="nucleotide sequence ID" value="NZ_FO704551.1"/>
</dbReference>
<keyword evidence="2" id="KW-1185">Reference proteome</keyword>
<dbReference type="Proteomes" id="UP000032735">
    <property type="component" value="Chromosome"/>
</dbReference>